<dbReference type="AlphaFoldDB" id="X1IA36"/>
<accession>X1IA36</accession>
<dbReference type="EMBL" id="BARU01041924">
    <property type="protein sequence ID" value="GAH79286.1"/>
    <property type="molecule type" value="Genomic_DNA"/>
</dbReference>
<protein>
    <submittedName>
        <fullName evidence="1">Uncharacterized protein</fullName>
    </submittedName>
</protein>
<feature type="non-terminal residue" evidence="1">
    <location>
        <position position="58"/>
    </location>
</feature>
<evidence type="ECO:0000313" key="1">
    <source>
        <dbReference type="EMBL" id="GAH79286.1"/>
    </source>
</evidence>
<organism evidence="1">
    <name type="scientific">marine sediment metagenome</name>
    <dbReference type="NCBI Taxonomy" id="412755"/>
    <lineage>
        <taxon>unclassified sequences</taxon>
        <taxon>metagenomes</taxon>
        <taxon>ecological metagenomes</taxon>
    </lineage>
</organism>
<gene>
    <name evidence="1" type="ORF">S03H2_64524</name>
</gene>
<comment type="caution">
    <text evidence="1">The sequence shown here is derived from an EMBL/GenBank/DDBJ whole genome shotgun (WGS) entry which is preliminary data.</text>
</comment>
<name>X1IA36_9ZZZZ</name>
<reference evidence="1" key="1">
    <citation type="journal article" date="2014" name="Front. Microbiol.">
        <title>High frequency of phylogenetically diverse reductive dehalogenase-homologous genes in deep subseafloor sedimentary metagenomes.</title>
        <authorList>
            <person name="Kawai M."/>
            <person name="Futagami T."/>
            <person name="Toyoda A."/>
            <person name="Takaki Y."/>
            <person name="Nishi S."/>
            <person name="Hori S."/>
            <person name="Arai W."/>
            <person name="Tsubouchi T."/>
            <person name="Morono Y."/>
            <person name="Uchiyama I."/>
            <person name="Ito T."/>
            <person name="Fujiyama A."/>
            <person name="Inagaki F."/>
            <person name="Takami H."/>
        </authorList>
    </citation>
    <scope>NUCLEOTIDE SEQUENCE</scope>
    <source>
        <strain evidence="1">Expedition CK06-06</strain>
    </source>
</reference>
<sequence>MPMKGIIQGYTAKKPTIIYDSIPKTPSNVPYVIHAKIEINNANNKRQDKWFDDDLFSL</sequence>
<proteinExistence type="predicted"/>